<keyword evidence="1" id="KW-0813">Transport</keyword>
<dbReference type="FunFam" id="2.170.130.10:FF:000003">
    <property type="entry name" value="SusC/RagA family TonB-linked outer membrane protein"/>
    <property type="match status" value="1"/>
</dbReference>
<feature type="domain" description="TonB-dependent receptor plug" evidence="3">
    <location>
        <begin position="140"/>
        <end position="248"/>
    </location>
</feature>
<dbReference type="SUPFAM" id="SSF56935">
    <property type="entry name" value="Porins"/>
    <property type="match status" value="1"/>
</dbReference>
<evidence type="ECO:0000256" key="1">
    <source>
        <dbReference type="PROSITE-ProRule" id="PRU01360"/>
    </source>
</evidence>
<dbReference type="Proteomes" id="UP000824023">
    <property type="component" value="Unassembled WGS sequence"/>
</dbReference>
<evidence type="ECO:0000259" key="3">
    <source>
        <dbReference type="Pfam" id="PF07715"/>
    </source>
</evidence>
<keyword evidence="1" id="KW-0998">Cell outer membrane</keyword>
<dbReference type="Pfam" id="PF13715">
    <property type="entry name" value="CarbopepD_reg_2"/>
    <property type="match status" value="1"/>
</dbReference>
<dbReference type="InterPro" id="IPR023996">
    <property type="entry name" value="TonB-dep_OMP_SusC/RagA"/>
</dbReference>
<accession>A0A9D2A2T7</accession>
<dbReference type="NCBIfam" id="TIGR04056">
    <property type="entry name" value="OMP_RagA_SusC"/>
    <property type="match status" value="1"/>
</dbReference>
<sequence>MKIKTKESILLPVFLLGMTAFALPGWSHNGEPGKTDPVVEEEILPDGRKNVKGFICDENGEAIIGASVVEKGKRQGVITDVDGTFTLPVTANASIVISYIGYQTKEISVKGKSAFMAIPLLPDTKMLDEVVVVGFGKQKKESLVGAVQSVKPEDLKMTSSSLTTSFAGNVPGIIARQTKGEPGYDEAEFYIRGVSTFGSSTAPLIILDGVEINATMMNNIPPESIASFSVLKDATATSLYGSRGANGVIIITTKQGKISEKMSVDIRFDNTFSMPTFIQQMADGPTYMEMYNEAKYNDAKQNGTEYTPFYSQDKIDKTRAGANPYLFPNNDWYHLLFKDFAVNQNLNLTVQGGSKNVDYFLNAGIFLENGITRSPKEAVMDVGMYSKKYLFQSNVNARLTPTTKIGLNMNAQISQYHAPFAGTDSGDLRGEMQVEDFFYLVMRGNPVRFPATLPAQPGDTFVRYGNNTSWDVGNVDVNPYAKMSSGYTERSYVYMTTAFNIEQDLKFITPGLKISGLASFYNYSYSWLNHWIQPYYFKVSDDYTVDANGNYQYTTSTIGTAGNTAMKSSSGQDPTNRVWSLQGKLDYARTFGPHDVGATFVYQMKETRNDKNGGTEKELLPYRQQGLAGRLTYNYDLRYLVEATFGYNGSENFMEGHRFGFFPAIAVGWTVSNERFFEPLKKVVNNLKLRATYGLAGNDALGTRFPYLTEVSLGNSLNYWYGSDYGKASGPLINVYGNPDATWEKSKKLNVGLDLSLLESLDFSIDYFHEDRSGIFMQRRSIPSTVGFADKLPYANIGKVKNMGVDMSLTYNKVLKKDVTLSLHGSFTYAHNEVVDKDEPSNVEPYYSEIGHPVNSLRGYIAEGLFTSQEEIDNSPVQTLSNYTVGDIKYKDLNGDNKIDGNDITTIGNPEIPEIVYGFGGTLKWKKWDFSVMFQGAAKVSLMMEDHHPFADAAHQGYNISQAIVDNHWSESNNVANAAYPRLTSNFLENNIQPSTFYLRNAAYLRLKTAEVGYTFTPWLRAYVAGTNLLTFSPFDAWDPEMGSGNGLKYPLQRTVKIGVQFHY</sequence>
<reference evidence="4" key="1">
    <citation type="journal article" date="2021" name="PeerJ">
        <title>Extensive microbial diversity within the chicken gut microbiome revealed by metagenomics and culture.</title>
        <authorList>
            <person name="Gilroy R."/>
            <person name="Ravi A."/>
            <person name="Getino M."/>
            <person name="Pursley I."/>
            <person name="Horton D.L."/>
            <person name="Alikhan N.F."/>
            <person name="Baker D."/>
            <person name="Gharbi K."/>
            <person name="Hall N."/>
            <person name="Watson M."/>
            <person name="Adriaenssens E.M."/>
            <person name="Foster-Nyarko E."/>
            <person name="Jarju S."/>
            <person name="Secka A."/>
            <person name="Antonio M."/>
            <person name="Oren A."/>
            <person name="Chaudhuri R.R."/>
            <person name="La Ragione R."/>
            <person name="Hildebrand F."/>
            <person name="Pallen M.J."/>
        </authorList>
    </citation>
    <scope>NUCLEOTIDE SEQUENCE</scope>
    <source>
        <strain evidence="4">ChiHjej12B11-24981</strain>
    </source>
</reference>
<keyword evidence="1" id="KW-1134">Transmembrane beta strand</keyword>
<comment type="caution">
    <text evidence="4">The sequence shown here is derived from an EMBL/GenBank/DDBJ whole genome shotgun (WGS) entry which is preliminary data.</text>
</comment>
<feature type="signal peptide" evidence="2">
    <location>
        <begin position="1"/>
        <end position="22"/>
    </location>
</feature>
<proteinExistence type="inferred from homology"/>
<evidence type="ECO:0000313" key="4">
    <source>
        <dbReference type="EMBL" id="HIZ01092.1"/>
    </source>
</evidence>
<keyword evidence="1" id="KW-0812">Transmembrane</keyword>
<dbReference type="PROSITE" id="PS52016">
    <property type="entry name" value="TONB_DEPENDENT_REC_3"/>
    <property type="match status" value="1"/>
</dbReference>
<dbReference type="PROSITE" id="PS00018">
    <property type="entry name" value="EF_HAND_1"/>
    <property type="match status" value="1"/>
</dbReference>
<name>A0A9D2A2T7_9BACE</name>
<dbReference type="SUPFAM" id="SSF49464">
    <property type="entry name" value="Carboxypeptidase regulatory domain-like"/>
    <property type="match status" value="1"/>
</dbReference>
<dbReference type="InterPro" id="IPR023997">
    <property type="entry name" value="TonB-dep_OMP_SusC/RagA_CS"/>
</dbReference>
<dbReference type="NCBIfam" id="TIGR04057">
    <property type="entry name" value="SusC_RagA_signa"/>
    <property type="match status" value="1"/>
</dbReference>
<dbReference type="FunFam" id="2.60.40.1120:FF:000003">
    <property type="entry name" value="Outer membrane protein Omp121"/>
    <property type="match status" value="1"/>
</dbReference>
<dbReference type="EMBL" id="DXCK01000039">
    <property type="protein sequence ID" value="HIZ01092.1"/>
    <property type="molecule type" value="Genomic_DNA"/>
</dbReference>
<dbReference type="InterPro" id="IPR018247">
    <property type="entry name" value="EF_Hand_1_Ca_BS"/>
</dbReference>
<keyword evidence="2" id="KW-0732">Signal</keyword>
<dbReference type="InterPro" id="IPR008969">
    <property type="entry name" value="CarboxyPept-like_regulatory"/>
</dbReference>
<dbReference type="InterPro" id="IPR037066">
    <property type="entry name" value="Plug_dom_sf"/>
</dbReference>
<dbReference type="InterPro" id="IPR039426">
    <property type="entry name" value="TonB-dep_rcpt-like"/>
</dbReference>
<comment type="subcellular location">
    <subcellularLocation>
        <location evidence="1">Cell outer membrane</location>
        <topology evidence="1">Multi-pass membrane protein</topology>
    </subcellularLocation>
</comment>
<protein>
    <submittedName>
        <fullName evidence="4">TonB-dependent receptor</fullName>
    </submittedName>
</protein>
<dbReference type="Gene3D" id="2.170.130.10">
    <property type="entry name" value="TonB-dependent receptor, plug domain"/>
    <property type="match status" value="1"/>
</dbReference>
<feature type="chain" id="PRO_5038942280" evidence="2">
    <location>
        <begin position="23"/>
        <end position="1064"/>
    </location>
</feature>
<gene>
    <name evidence="4" type="ORF">H9819_02420</name>
</gene>
<evidence type="ECO:0000313" key="5">
    <source>
        <dbReference type="Proteomes" id="UP000824023"/>
    </source>
</evidence>
<dbReference type="AlphaFoldDB" id="A0A9D2A2T7"/>
<dbReference type="Gene3D" id="2.60.40.1120">
    <property type="entry name" value="Carboxypeptidase-like, regulatory domain"/>
    <property type="match status" value="1"/>
</dbReference>
<dbReference type="Pfam" id="PF07715">
    <property type="entry name" value="Plug"/>
    <property type="match status" value="1"/>
</dbReference>
<keyword evidence="1" id="KW-0472">Membrane</keyword>
<keyword evidence="4" id="KW-0675">Receptor</keyword>
<evidence type="ECO:0000256" key="2">
    <source>
        <dbReference type="SAM" id="SignalP"/>
    </source>
</evidence>
<dbReference type="GO" id="GO:0009279">
    <property type="term" value="C:cell outer membrane"/>
    <property type="evidence" value="ECO:0007669"/>
    <property type="project" value="UniProtKB-SubCell"/>
</dbReference>
<organism evidence="4 5">
    <name type="scientific">Candidatus Bacteroides merdipullorum</name>
    <dbReference type="NCBI Taxonomy" id="2838474"/>
    <lineage>
        <taxon>Bacteria</taxon>
        <taxon>Pseudomonadati</taxon>
        <taxon>Bacteroidota</taxon>
        <taxon>Bacteroidia</taxon>
        <taxon>Bacteroidales</taxon>
        <taxon>Bacteroidaceae</taxon>
        <taxon>Bacteroides</taxon>
    </lineage>
</organism>
<dbReference type="InterPro" id="IPR012910">
    <property type="entry name" value="Plug_dom"/>
</dbReference>
<reference evidence="4" key="2">
    <citation type="submission" date="2021-04" db="EMBL/GenBank/DDBJ databases">
        <authorList>
            <person name="Gilroy R."/>
        </authorList>
    </citation>
    <scope>NUCLEOTIDE SEQUENCE</scope>
    <source>
        <strain evidence="4">ChiHjej12B11-24981</strain>
    </source>
</reference>
<comment type="similarity">
    <text evidence="1">Belongs to the TonB-dependent receptor family.</text>
</comment>